<organism evidence="1 2">
    <name type="scientific">Hyella patelloides LEGE 07179</name>
    <dbReference type="NCBI Taxonomy" id="945734"/>
    <lineage>
        <taxon>Bacteria</taxon>
        <taxon>Bacillati</taxon>
        <taxon>Cyanobacteriota</taxon>
        <taxon>Cyanophyceae</taxon>
        <taxon>Pleurocapsales</taxon>
        <taxon>Hyellaceae</taxon>
        <taxon>Hyella</taxon>
    </lineage>
</organism>
<reference evidence="1 2" key="1">
    <citation type="submission" date="2019-01" db="EMBL/GenBank/DDBJ databases">
        <authorList>
            <person name="Brito A."/>
        </authorList>
    </citation>
    <scope>NUCLEOTIDE SEQUENCE [LARGE SCALE GENOMIC DNA]</scope>
    <source>
        <strain evidence="1">1</strain>
    </source>
</reference>
<keyword evidence="2" id="KW-1185">Reference proteome</keyword>
<dbReference type="Proteomes" id="UP000320055">
    <property type="component" value="Unassembled WGS sequence"/>
</dbReference>
<name>A0A563VJN0_9CYAN</name>
<evidence type="ECO:0000313" key="2">
    <source>
        <dbReference type="Proteomes" id="UP000320055"/>
    </source>
</evidence>
<evidence type="ECO:0000313" key="1">
    <source>
        <dbReference type="EMBL" id="VEP11527.1"/>
    </source>
</evidence>
<dbReference type="EMBL" id="CAACVJ010000011">
    <property type="protein sequence ID" value="VEP11527.1"/>
    <property type="molecule type" value="Genomic_DNA"/>
</dbReference>
<gene>
    <name evidence="1" type="ORF">H1P_1080014</name>
</gene>
<accession>A0A563VJN0</accession>
<sequence>MFFNGILRSLKNFLGNQSTLTLSSNEFNLTNITGIENLIAVVPSLNCQPILIISYDLARAIMNGIEARARKGQYHTERFLFNSASYLTWNFRYF</sequence>
<proteinExistence type="predicted"/>
<dbReference type="AlphaFoldDB" id="A0A563VJN0"/>
<protein>
    <submittedName>
        <fullName evidence="1">Uncharacterized protein</fullName>
    </submittedName>
</protein>